<name>A0A1J1I0G8_9DIPT</name>
<keyword evidence="2" id="KW-1185">Reference proteome</keyword>
<proteinExistence type="predicted"/>
<dbReference type="Proteomes" id="UP000183832">
    <property type="component" value="Unassembled WGS sequence"/>
</dbReference>
<sequence>MFLASIVTIESFSRVYLTLNSGNYLKTQQVDILGKKIDKNQKTEENLIGVIIFFLLARYVYKIKVGDSNHKFSLLYFCDCRLTIKNKSHRIKQEKETTKAKTEKKSLLRLKLNSNRKKAKNIPNNVNKT</sequence>
<evidence type="ECO:0000313" key="2">
    <source>
        <dbReference type="Proteomes" id="UP000183832"/>
    </source>
</evidence>
<evidence type="ECO:0000313" key="1">
    <source>
        <dbReference type="EMBL" id="CRK92318.1"/>
    </source>
</evidence>
<protein>
    <submittedName>
        <fullName evidence="1">CLUMA_CG005892, isoform A</fullName>
    </submittedName>
</protein>
<gene>
    <name evidence="1" type="ORF">CLUMA_CG005892</name>
</gene>
<organism evidence="1 2">
    <name type="scientific">Clunio marinus</name>
    <dbReference type="NCBI Taxonomy" id="568069"/>
    <lineage>
        <taxon>Eukaryota</taxon>
        <taxon>Metazoa</taxon>
        <taxon>Ecdysozoa</taxon>
        <taxon>Arthropoda</taxon>
        <taxon>Hexapoda</taxon>
        <taxon>Insecta</taxon>
        <taxon>Pterygota</taxon>
        <taxon>Neoptera</taxon>
        <taxon>Endopterygota</taxon>
        <taxon>Diptera</taxon>
        <taxon>Nematocera</taxon>
        <taxon>Chironomoidea</taxon>
        <taxon>Chironomidae</taxon>
        <taxon>Clunio</taxon>
    </lineage>
</organism>
<reference evidence="1 2" key="1">
    <citation type="submission" date="2015-04" db="EMBL/GenBank/DDBJ databases">
        <authorList>
            <person name="Syromyatnikov M.Y."/>
            <person name="Popov V.N."/>
        </authorList>
    </citation>
    <scope>NUCLEOTIDE SEQUENCE [LARGE SCALE GENOMIC DNA]</scope>
</reference>
<dbReference type="EMBL" id="CVRI01000025">
    <property type="protein sequence ID" value="CRK92318.1"/>
    <property type="molecule type" value="Genomic_DNA"/>
</dbReference>
<accession>A0A1J1I0G8</accession>
<dbReference type="AlphaFoldDB" id="A0A1J1I0G8"/>